<keyword evidence="3" id="KW-1185">Reference proteome</keyword>
<dbReference type="RefSeq" id="WP_095977693.1">
    <property type="nucleotide sequence ID" value="NZ_CP022163.1"/>
</dbReference>
<accession>A0A250ICX0</accession>
<evidence type="ECO:0008006" key="4">
    <source>
        <dbReference type="Google" id="ProtNLM"/>
    </source>
</evidence>
<protein>
    <recommendedName>
        <fullName evidence="4">DUF5723 domain-containing protein</fullName>
    </recommendedName>
</protein>
<dbReference type="Proteomes" id="UP000217289">
    <property type="component" value="Chromosome"/>
</dbReference>
<reference evidence="2 3" key="1">
    <citation type="submission" date="2017-06" db="EMBL/GenBank/DDBJ databases">
        <authorList>
            <person name="Kim H.J."/>
            <person name="Triplett B.A."/>
        </authorList>
    </citation>
    <scope>NUCLEOTIDE SEQUENCE [LARGE SCALE GENOMIC DNA]</scope>
    <source>
        <strain evidence="2 3">DSM 14713</strain>
    </source>
</reference>
<dbReference type="AlphaFoldDB" id="A0A250ICX0"/>
<keyword evidence="1" id="KW-0732">Signal</keyword>
<dbReference type="OrthoDB" id="5521843at2"/>
<sequence>MRAGLLVAWVLLAGSGARAQDDAPAVTRPERLYLNPGLLMGSSRVVGLGGAYVGIAEGVVGFASNLAALAHRSPRLDKDWDVGVTLSWLDLPLSKVQDKDLDNDGQPDNAPETLQLIGSFTLQYRNVGFGFSLRNYRIGYCNTASCDPGDLIRVSLLHTSLAGAIALGRDDFILGFGIYSGQAILSYKPEGNWFYGNTGVALDVLYRPHGRPYRVGLSVRPELLGDWQRALGQPATIAGRQIYSAVVSPSTVSLGVSWRLGQGAELYNRLSPAARQQMLEGAHFSEVPTEDDPQAIPGRWLISSQVDLISSVENAVSVHSFTSLTSPEYVGARSMLQPRLGMEHESFPGRLRTRLGAFLEPSPFPDRPLRPHLTGGFELFLVRYLDDWALTASFDVSRRYSNFGISVGFWR</sequence>
<evidence type="ECO:0000313" key="3">
    <source>
        <dbReference type="Proteomes" id="UP000217289"/>
    </source>
</evidence>
<feature type="signal peptide" evidence="1">
    <location>
        <begin position="1"/>
        <end position="19"/>
    </location>
</feature>
<dbReference type="KEGG" id="mbd:MEBOL_002522"/>
<evidence type="ECO:0000313" key="2">
    <source>
        <dbReference type="EMBL" id="ATB29073.1"/>
    </source>
</evidence>
<feature type="chain" id="PRO_5012761240" description="DUF5723 domain-containing protein" evidence="1">
    <location>
        <begin position="20"/>
        <end position="411"/>
    </location>
</feature>
<dbReference type="EMBL" id="CP022163">
    <property type="protein sequence ID" value="ATB29073.1"/>
    <property type="molecule type" value="Genomic_DNA"/>
</dbReference>
<gene>
    <name evidence="2" type="ORF">MEBOL_002522</name>
</gene>
<evidence type="ECO:0000256" key="1">
    <source>
        <dbReference type="SAM" id="SignalP"/>
    </source>
</evidence>
<dbReference type="Gene3D" id="2.40.160.60">
    <property type="entry name" value="Outer membrane protein transport protein (OMPP1/FadL/TodX)"/>
    <property type="match status" value="1"/>
</dbReference>
<organism evidence="2 3">
    <name type="scientific">Melittangium boletus DSM 14713</name>
    <dbReference type="NCBI Taxonomy" id="1294270"/>
    <lineage>
        <taxon>Bacteria</taxon>
        <taxon>Pseudomonadati</taxon>
        <taxon>Myxococcota</taxon>
        <taxon>Myxococcia</taxon>
        <taxon>Myxococcales</taxon>
        <taxon>Cystobacterineae</taxon>
        <taxon>Archangiaceae</taxon>
        <taxon>Melittangium</taxon>
    </lineage>
</organism>
<name>A0A250ICX0_9BACT</name>
<proteinExistence type="predicted"/>